<dbReference type="PROSITE" id="PS51257">
    <property type="entry name" value="PROKAR_LIPOPROTEIN"/>
    <property type="match status" value="1"/>
</dbReference>
<keyword evidence="3" id="KW-1185">Reference proteome</keyword>
<feature type="chain" id="PRO_5022220586" evidence="1">
    <location>
        <begin position="26"/>
        <end position="55"/>
    </location>
</feature>
<organism evidence="2 3">
    <name type="scientific">Mucisphaera calidilacus</name>
    <dbReference type="NCBI Taxonomy" id="2527982"/>
    <lineage>
        <taxon>Bacteria</taxon>
        <taxon>Pseudomonadati</taxon>
        <taxon>Planctomycetota</taxon>
        <taxon>Phycisphaerae</taxon>
        <taxon>Phycisphaerales</taxon>
        <taxon>Phycisphaeraceae</taxon>
        <taxon>Mucisphaera</taxon>
    </lineage>
</organism>
<dbReference type="Proteomes" id="UP000320386">
    <property type="component" value="Chromosome"/>
</dbReference>
<dbReference type="KEGG" id="mcad:Pan265_01090"/>
<gene>
    <name evidence="2" type="ORF">Pan265_01090</name>
</gene>
<name>A0A518BTJ2_9BACT</name>
<proteinExistence type="predicted"/>
<feature type="signal peptide" evidence="1">
    <location>
        <begin position="1"/>
        <end position="25"/>
    </location>
</feature>
<evidence type="ECO:0000256" key="1">
    <source>
        <dbReference type="SAM" id="SignalP"/>
    </source>
</evidence>
<sequence precursor="true">MKTILTLAAASTLALTLGMATGCEAMGGEEGEAMLYSSDATTECKCDGFDYDAIK</sequence>
<dbReference type="AlphaFoldDB" id="A0A518BTJ2"/>
<reference evidence="2 3" key="1">
    <citation type="submission" date="2019-02" db="EMBL/GenBank/DDBJ databases">
        <title>Deep-cultivation of Planctomycetes and their phenomic and genomic characterization uncovers novel biology.</title>
        <authorList>
            <person name="Wiegand S."/>
            <person name="Jogler M."/>
            <person name="Boedeker C."/>
            <person name="Pinto D."/>
            <person name="Vollmers J."/>
            <person name="Rivas-Marin E."/>
            <person name="Kohn T."/>
            <person name="Peeters S.H."/>
            <person name="Heuer A."/>
            <person name="Rast P."/>
            <person name="Oberbeckmann S."/>
            <person name="Bunk B."/>
            <person name="Jeske O."/>
            <person name="Meyerdierks A."/>
            <person name="Storesund J.E."/>
            <person name="Kallscheuer N."/>
            <person name="Luecker S."/>
            <person name="Lage O.M."/>
            <person name="Pohl T."/>
            <person name="Merkel B.J."/>
            <person name="Hornburger P."/>
            <person name="Mueller R.-W."/>
            <person name="Bruemmer F."/>
            <person name="Labrenz M."/>
            <person name="Spormann A.M."/>
            <person name="Op den Camp H."/>
            <person name="Overmann J."/>
            <person name="Amann R."/>
            <person name="Jetten M.S.M."/>
            <person name="Mascher T."/>
            <person name="Medema M.H."/>
            <person name="Devos D.P."/>
            <person name="Kaster A.-K."/>
            <person name="Ovreas L."/>
            <person name="Rohde M."/>
            <person name="Galperin M.Y."/>
            <person name="Jogler C."/>
        </authorList>
    </citation>
    <scope>NUCLEOTIDE SEQUENCE [LARGE SCALE GENOMIC DNA]</scope>
    <source>
        <strain evidence="2 3">Pan265</strain>
    </source>
</reference>
<protein>
    <submittedName>
        <fullName evidence="2">Uncharacterized protein</fullName>
    </submittedName>
</protein>
<evidence type="ECO:0000313" key="2">
    <source>
        <dbReference type="EMBL" id="QDU70286.1"/>
    </source>
</evidence>
<accession>A0A518BTJ2</accession>
<dbReference type="EMBL" id="CP036280">
    <property type="protein sequence ID" value="QDU70286.1"/>
    <property type="molecule type" value="Genomic_DNA"/>
</dbReference>
<dbReference type="RefSeq" id="WP_236254515.1">
    <property type="nucleotide sequence ID" value="NZ_CP036280.1"/>
</dbReference>
<evidence type="ECO:0000313" key="3">
    <source>
        <dbReference type="Proteomes" id="UP000320386"/>
    </source>
</evidence>
<keyword evidence="1" id="KW-0732">Signal</keyword>